<name>A0A074Z7Q7_OPIVI</name>
<evidence type="ECO:0000313" key="9">
    <source>
        <dbReference type="EMBL" id="KER23128.1"/>
    </source>
</evidence>
<dbReference type="CTD" id="20323115"/>
<evidence type="ECO:0000256" key="5">
    <source>
        <dbReference type="ARBA" id="ARBA00022801"/>
    </source>
</evidence>
<proteinExistence type="inferred from homology"/>
<evidence type="ECO:0000256" key="2">
    <source>
        <dbReference type="ARBA" id="ARBA00005375"/>
    </source>
</evidence>
<keyword evidence="10" id="KW-1185">Reference proteome</keyword>
<feature type="signal peptide" evidence="8">
    <location>
        <begin position="1"/>
        <end position="27"/>
    </location>
</feature>
<keyword evidence="6" id="KW-1015">Disulfide bond</keyword>
<dbReference type="RefSeq" id="XP_009173139.1">
    <property type="nucleotide sequence ID" value="XM_009174875.1"/>
</dbReference>
<sequence length="866" mass="98463">MLRSERVPWAVACLAFYFLVQHSPVESLPAGGLRKSDVQSSSDALPNGLKLQNLHILFRHGDRTALGPMLKDTRPFEETWPLGRGQLTEEGVLQEFKLGMWLRQKYDGFIHKKYNASNFYLRSTDYDRTLMSAQAVAAGLYQDITSPLKSYGIAWTPIPVHTVRRDRETLLSLSFCHRLELLRKEEMTSKKADEYAESHKALFDLINKQSVTEKIDRFNIWKLSDQFVCMRAHKMALPSWCTEEIFQEIEEVSKFFWLLQSNSSEDLLQMEIGVYLNTFVEHLKSITTCNKPIIINGRQLGLKHTVAYSAHDTHVSYLIGAFGASTKGKIPYSSAIILELLGPDKPSSPENYRLRLHFKQGYPDETGEYLSIKPCADQRAADGCPLNLVLKHLQPYLIDADKYSELCSGQPHTGPFILYFLPAYSTMISGRNVMSYKSITLYSAILCSFLVSAKAMVRQDIRKSCPDNNLPPGMILQNLHLVFRHGDRTPLEQMLNDSAPFEEIWPLGRGQLTDKGVLQSFKLGMWLRQHYDCYLKPQYNASDFYIRSTDYDRTLMSAQAVAAGLYPQNSSPLESYGIQWKPIPVHTVPRDKETLLSSSTCSHLEALRHTAMTSETAISLLEAHRSLFDLINANQMKVKIDQFNSWKLNDMFICMRAHNISLPSWCTEEIFQELDEVGTHLWLLESNSTNELIKIEIGVFLKAFVEHLGTIAGGDGSVKLKNGRILQPKHIMSYSAHDTHVGYILGAMGVLKFEKVPYAGAVILELIGPDPPSSLENYRLRLRYKQGYSDEIGEYRTLPSCPGQKEIEGCPLDLVIQHLEPFLLDAEEYSKLCSEPSHNVRAFNPWEARPNWPLVCLACVFFLCWN</sequence>
<feature type="chain" id="PRO_5001704956" description="acid phosphatase" evidence="8">
    <location>
        <begin position="28"/>
        <end position="866"/>
    </location>
</feature>
<dbReference type="EC" id="3.1.3.2" evidence="3"/>
<dbReference type="InterPro" id="IPR033379">
    <property type="entry name" value="Acid_Pase_AS"/>
</dbReference>
<evidence type="ECO:0000256" key="3">
    <source>
        <dbReference type="ARBA" id="ARBA00012646"/>
    </source>
</evidence>
<keyword evidence="4 8" id="KW-0732">Signal</keyword>
<dbReference type="AlphaFoldDB" id="A0A074Z7Q7"/>
<reference evidence="9 10" key="1">
    <citation type="submission" date="2013-11" db="EMBL/GenBank/DDBJ databases">
        <title>Opisthorchis viverrini - life in the bile duct.</title>
        <authorList>
            <person name="Young N.D."/>
            <person name="Nagarajan N."/>
            <person name="Lin S.J."/>
            <person name="Korhonen P.K."/>
            <person name="Jex A.R."/>
            <person name="Hall R.S."/>
            <person name="Safavi-Hemami H."/>
            <person name="Kaewkong W."/>
            <person name="Bertrand D."/>
            <person name="Gao S."/>
            <person name="Seet Q."/>
            <person name="Wongkham S."/>
            <person name="Teh B.T."/>
            <person name="Wongkham C."/>
            <person name="Intapan P.M."/>
            <person name="Maleewong W."/>
            <person name="Yang X."/>
            <person name="Hu M."/>
            <person name="Wang Z."/>
            <person name="Hofmann A."/>
            <person name="Sternberg P.W."/>
            <person name="Tan P."/>
            <person name="Wang J."/>
            <person name="Gasser R.B."/>
        </authorList>
    </citation>
    <scope>NUCLEOTIDE SEQUENCE [LARGE SCALE GENOMIC DNA]</scope>
</reference>
<dbReference type="InterPro" id="IPR029033">
    <property type="entry name" value="His_PPase_superfam"/>
</dbReference>
<evidence type="ECO:0000256" key="4">
    <source>
        <dbReference type="ARBA" id="ARBA00022729"/>
    </source>
</evidence>
<dbReference type="SUPFAM" id="SSF53254">
    <property type="entry name" value="Phosphoglycerate mutase-like"/>
    <property type="match status" value="2"/>
</dbReference>
<dbReference type="InterPro" id="IPR050645">
    <property type="entry name" value="Histidine_acid_phosphatase"/>
</dbReference>
<evidence type="ECO:0000256" key="6">
    <source>
        <dbReference type="ARBA" id="ARBA00023157"/>
    </source>
</evidence>
<dbReference type="PANTHER" id="PTHR11567:SF211">
    <property type="entry name" value="PROSTATIC ACID PHOSPHATASE"/>
    <property type="match status" value="1"/>
</dbReference>
<gene>
    <name evidence="9" type="ORF">T265_08936</name>
</gene>
<comment type="similarity">
    <text evidence="2">Belongs to the histidine acid phosphatase family.</text>
</comment>
<accession>A0A074Z7Q7</accession>
<protein>
    <recommendedName>
        <fullName evidence="3">acid phosphatase</fullName>
        <ecNumber evidence="3">3.1.3.2</ecNumber>
    </recommendedName>
</protein>
<evidence type="ECO:0000313" key="10">
    <source>
        <dbReference type="Proteomes" id="UP000054324"/>
    </source>
</evidence>
<keyword evidence="5" id="KW-0378">Hydrolase</keyword>
<dbReference type="OrthoDB" id="5821688at2759"/>
<dbReference type="InterPro" id="IPR000560">
    <property type="entry name" value="His_Pase_clade-2"/>
</dbReference>
<dbReference type="Pfam" id="PF00328">
    <property type="entry name" value="His_Phos_2"/>
    <property type="match status" value="2"/>
</dbReference>
<dbReference type="PROSITE" id="PS00616">
    <property type="entry name" value="HIS_ACID_PHOSPHAT_1"/>
    <property type="match status" value="2"/>
</dbReference>
<keyword evidence="7" id="KW-0325">Glycoprotein</keyword>
<dbReference type="GO" id="GO:0003993">
    <property type="term" value="F:acid phosphatase activity"/>
    <property type="evidence" value="ECO:0007669"/>
    <property type="project" value="UniProtKB-EC"/>
</dbReference>
<comment type="catalytic activity">
    <reaction evidence="1">
        <text>a phosphate monoester + H2O = an alcohol + phosphate</text>
        <dbReference type="Rhea" id="RHEA:15017"/>
        <dbReference type="ChEBI" id="CHEBI:15377"/>
        <dbReference type="ChEBI" id="CHEBI:30879"/>
        <dbReference type="ChEBI" id="CHEBI:43474"/>
        <dbReference type="ChEBI" id="CHEBI:67140"/>
        <dbReference type="EC" id="3.1.3.2"/>
    </reaction>
</comment>
<dbReference type="KEGG" id="ovi:T265_08936"/>
<dbReference type="Gene3D" id="3.40.50.1240">
    <property type="entry name" value="Phosphoglycerate mutase-like"/>
    <property type="match status" value="2"/>
</dbReference>
<dbReference type="CDD" id="cd07061">
    <property type="entry name" value="HP_HAP_like"/>
    <property type="match status" value="2"/>
</dbReference>
<dbReference type="Proteomes" id="UP000054324">
    <property type="component" value="Unassembled WGS sequence"/>
</dbReference>
<dbReference type="PANTHER" id="PTHR11567">
    <property type="entry name" value="ACID PHOSPHATASE-RELATED"/>
    <property type="match status" value="1"/>
</dbReference>
<evidence type="ECO:0000256" key="1">
    <source>
        <dbReference type="ARBA" id="ARBA00000032"/>
    </source>
</evidence>
<dbReference type="GeneID" id="20323115"/>
<evidence type="ECO:0000256" key="8">
    <source>
        <dbReference type="SAM" id="SignalP"/>
    </source>
</evidence>
<organism evidence="9 10">
    <name type="scientific">Opisthorchis viverrini</name>
    <name type="common">Southeast Asian liver fluke</name>
    <dbReference type="NCBI Taxonomy" id="6198"/>
    <lineage>
        <taxon>Eukaryota</taxon>
        <taxon>Metazoa</taxon>
        <taxon>Spiralia</taxon>
        <taxon>Lophotrochozoa</taxon>
        <taxon>Platyhelminthes</taxon>
        <taxon>Trematoda</taxon>
        <taxon>Digenea</taxon>
        <taxon>Opisthorchiida</taxon>
        <taxon>Opisthorchiata</taxon>
        <taxon>Opisthorchiidae</taxon>
        <taxon>Opisthorchis</taxon>
    </lineage>
</organism>
<evidence type="ECO:0000256" key="7">
    <source>
        <dbReference type="ARBA" id="ARBA00023180"/>
    </source>
</evidence>
<dbReference type="EMBL" id="KL596864">
    <property type="protein sequence ID" value="KER23128.1"/>
    <property type="molecule type" value="Genomic_DNA"/>
</dbReference>